<evidence type="ECO:0000313" key="3">
    <source>
        <dbReference type="Proteomes" id="UP000283509"/>
    </source>
</evidence>
<dbReference type="OrthoDB" id="6371579at2759"/>
<reference evidence="2 3" key="2">
    <citation type="submission" date="2019-01" db="EMBL/GenBank/DDBJ databases">
        <title>The decoding of complex shrimp genome reveals the adaptation for benthos swimmer, frequently molting mechanism and breeding impact on genome.</title>
        <authorList>
            <person name="Sun Y."/>
            <person name="Gao Y."/>
            <person name="Yu Y."/>
        </authorList>
    </citation>
    <scope>NUCLEOTIDE SEQUENCE [LARGE SCALE GENOMIC DNA]</scope>
    <source>
        <tissue evidence="2">Muscle</tissue>
    </source>
</reference>
<evidence type="ECO:0000313" key="2">
    <source>
        <dbReference type="EMBL" id="ROT83553.1"/>
    </source>
</evidence>
<keyword evidence="3" id="KW-1185">Reference proteome</keyword>
<dbReference type="Proteomes" id="UP000283509">
    <property type="component" value="Unassembled WGS sequence"/>
</dbReference>
<dbReference type="EMBL" id="QCYY01000670">
    <property type="protein sequence ID" value="ROT83553.1"/>
    <property type="molecule type" value="Genomic_DNA"/>
</dbReference>
<dbReference type="AlphaFoldDB" id="A0A423U4B3"/>
<feature type="region of interest" description="Disordered" evidence="1">
    <location>
        <begin position="9"/>
        <end position="34"/>
    </location>
</feature>
<gene>
    <name evidence="2" type="ORF">C7M84_023270</name>
</gene>
<protein>
    <submittedName>
        <fullName evidence="2">Uncharacterized protein</fullName>
    </submittedName>
</protein>
<proteinExistence type="predicted"/>
<organism evidence="2 3">
    <name type="scientific">Penaeus vannamei</name>
    <name type="common">Whiteleg shrimp</name>
    <name type="synonym">Litopenaeus vannamei</name>
    <dbReference type="NCBI Taxonomy" id="6689"/>
    <lineage>
        <taxon>Eukaryota</taxon>
        <taxon>Metazoa</taxon>
        <taxon>Ecdysozoa</taxon>
        <taxon>Arthropoda</taxon>
        <taxon>Crustacea</taxon>
        <taxon>Multicrustacea</taxon>
        <taxon>Malacostraca</taxon>
        <taxon>Eumalacostraca</taxon>
        <taxon>Eucarida</taxon>
        <taxon>Decapoda</taxon>
        <taxon>Dendrobranchiata</taxon>
        <taxon>Penaeoidea</taxon>
        <taxon>Penaeidae</taxon>
        <taxon>Penaeus</taxon>
    </lineage>
</organism>
<reference evidence="2 3" key="1">
    <citation type="submission" date="2018-04" db="EMBL/GenBank/DDBJ databases">
        <authorList>
            <person name="Zhang X."/>
            <person name="Yuan J."/>
            <person name="Li F."/>
            <person name="Xiang J."/>
        </authorList>
    </citation>
    <scope>NUCLEOTIDE SEQUENCE [LARGE SCALE GENOMIC DNA]</scope>
    <source>
        <tissue evidence="2">Muscle</tissue>
    </source>
</reference>
<accession>A0A423U4B3</accession>
<name>A0A423U4B3_PENVA</name>
<sequence>MGYFHIRRRPRQNQGTFAPPLPPSPAFESQPVGQALRSQEAPVDQIVLNCSELLGERLENNSAVRSEKVLGCDSFFTVAECPALAGPGCTFADGLYADGSFLESQCLRLLCDSDHWVVTGGVSSSCGQCSLFLDPHLTTSDSYTTSLLQDPCQYSLIQTGLSSTPDVSIVSQFKDDCKGLGSCVDKSVFKDSPSASIEIGKDGLDAANIFTMEQCEFHQFMWSHPDSAPYYGVCGLYTGDGDMSDDLTLRDNSTVTLSEYLVPSFVFSWLTDDQVPSLCQQNNEKQEEHRANCTAVIGSVEVYDTFISDASLEIVLDACVFDLCLISQVTEGDQDSMSEWLYGPVVDYTERVIYLELASGGCQFGGQNYSEGERREDSCDIYVCQHGQWTLMDGKKVPSCCSSGDEYFENGAEDSVDCEIKICSCGVWEDKGEVDPTCCEYDGEKYEDGDEVTFDCAVQRCSGGGWVFVSDDPACCEYDGEKYEDGDEVTFDCAVQRCSGGGWVFVSDDPTCCEYNGEKYEDGEEVTFDCEVQRCSGGGWVFVSDDPTCCEYDGEKYEDGDEVTFDCEVQRCSGGGWVFVSDDPTCCEYDGEKYEDGEEVTFDCEVQRCSGGGWVFVSNDPACCVHNGQSYVQGQTVAFDCDIIRCNLGDWAVDSPDPNCCREGDQEYAEGETRTMDCKIEQCIRGTFIDTGDRDPNCCEHYGSLFPDGAITTIDCHIYSCDKGEWTDTFVMDPTCCEIGGRLFEEGTHAVVECYIFECMNGRWNDTLTMDPNCGHPAPSEHTEHREGYSGCDETEACYGVGGGIIIQIDQQVNRP</sequence>
<comment type="caution">
    <text evidence="2">The sequence shown here is derived from an EMBL/GenBank/DDBJ whole genome shotgun (WGS) entry which is preliminary data.</text>
</comment>
<evidence type="ECO:0000256" key="1">
    <source>
        <dbReference type="SAM" id="MobiDB-lite"/>
    </source>
</evidence>